<dbReference type="AlphaFoldDB" id="A0A482XVP5"/>
<dbReference type="PROSITE" id="PS51318">
    <property type="entry name" value="TAT"/>
    <property type="match status" value="1"/>
</dbReference>
<protein>
    <submittedName>
        <fullName evidence="2">Plastocyanin</fullName>
    </submittedName>
</protein>
<dbReference type="InterPro" id="IPR008972">
    <property type="entry name" value="Cupredoxin"/>
</dbReference>
<evidence type="ECO:0000256" key="1">
    <source>
        <dbReference type="SAM" id="MobiDB-lite"/>
    </source>
</evidence>
<organism evidence="2 3">
    <name type="scientific">Natrinema altunense</name>
    <dbReference type="NCBI Taxonomy" id="222984"/>
    <lineage>
        <taxon>Archaea</taxon>
        <taxon>Methanobacteriati</taxon>
        <taxon>Methanobacteriota</taxon>
        <taxon>Stenosarchaea group</taxon>
        <taxon>Halobacteria</taxon>
        <taxon>Halobacteriales</taxon>
        <taxon>Natrialbaceae</taxon>
        <taxon>Natrinema</taxon>
    </lineage>
</organism>
<feature type="region of interest" description="Disordered" evidence="1">
    <location>
        <begin position="1"/>
        <end position="22"/>
    </location>
</feature>
<dbReference type="STRING" id="222984.GCA_000731985_02533"/>
<dbReference type="Gene3D" id="2.60.40.420">
    <property type="entry name" value="Cupredoxins - blue copper proteins"/>
    <property type="match status" value="1"/>
</dbReference>
<dbReference type="InterPro" id="IPR006311">
    <property type="entry name" value="TAT_signal"/>
</dbReference>
<sequence>MTPPDEERPEESLDEPMDRLLDAGRRPLLKALGAGVTVSVGSGVAAARSDAAADSSGVGDTESDAAALDPQYGFATPDADTVPGELAPDHIVELHTDMPAAPANPDRPPFFHFEPSGIHVAPGDVVQFTATAPDHTITAYHPAQGFQRRVPDGVPPFSSPVLNVGGAWLYEFANSGVYDVYCGSHHVFGMSMRLVVGDLTAESVPDYEETFEGSDDPPLLPPFSPAFLEHELNAISDANEDCDWPWLTPQEVLDAPALDPIRIQERGAVSFVDALADIDRFAEVGPLHDDTDNGASAVDSSR</sequence>
<dbReference type="Proteomes" id="UP000292704">
    <property type="component" value="Unassembled WGS sequence"/>
</dbReference>
<evidence type="ECO:0000313" key="2">
    <source>
        <dbReference type="EMBL" id="RZH66380.1"/>
    </source>
</evidence>
<name>A0A482XVP5_9EURY</name>
<reference evidence="2 3" key="1">
    <citation type="submission" date="2019-02" db="EMBL/GenBank/DDBJ databases">
        <title>Genome analysis provides insights into bioremediation potentialities and Haloocin production by Natrinema altunense strain 4.1R isolated from Chott Douz in Tunisian desert.</title>
        <authorList>
            <person name="Najjari A."/>
            <person name="Youssef N."/>
            <person name="Ben Dhia O."/>
            <person name="Ferjani R."/>
            <person name="El Hidri D."/>
            <person name="Ouzari H.I."/>
            <person name="Cherif A."/>
        </authorList>
    </citation>
    <scope>NUCLEOTIDE SEQUENCE [LARGE SCALE GENOMIC DNA]</scope>
    <source>
        <strain evidence="2 3">4.1R</strain>
    </source>
</reference>
<dbReference type="EMBL" id="SHMR01000009">
    <property type="protein sequence ID" value="RZH66380.1"/>
    <property type="molecule type" value="Genomic_DNA"/>
</dbReference>
<accession>A0A482XVP5</accession>
<proteinExistence type="predicted"/>
<evidence type="ECO:0000313" key="3">
    <source>
        <dbReference type="Proteomes" id="UP000292704"/>
    </source>
</evidence>
<dbReference type="OrthoDB" id="186995at2157"/>
<dbReference type="SUPFAM" id="SSF49503">
    <property type="entry name" value="Cupredoxins"/>
    <property type="match status" value="1"/>
</dbReference>
<comment type="caution">
    <text evidence="2">The sequence shown here is derived from an EMBL/GenBank/DDBJ whole genome shotgun (WGS) entry which is preliminary data.</text>
</comment>
<dbReference type="RefSeq" id="WP_130171633.1">
    <property type="nucleotide sequence ID" value="NZ_SHMR01000009.1"/>
</dbReference>
<gene>
    <name evidence="2" type="ORF">ELS17_17010</name>
</gene>